<evidence type="ECO:0000313" key="2">
    <source>
        <dbReference type="EMBL" id="KAL0190763.1"/>
    </source>
</evidence>
<gene>
    <name evidence="2" type="ORF">M9458_013461</name>
</gene>
<evidence type="ECO:0000256" key="1">
    <source>
        <dbReference type="SAM" id="MobiDB-lite"/>
    </source>
</evidence>
<evidence type="ECO:0000313" key="3">
    <source>
        <dbReference type="Proteomes" id="UP001529510"/>
    </source>
</evidence>
<dbReference type="Proteomes" id="UP001529510">
    <property type="component" value="Unassembled WGS sequence"/>
</dbReference>
<dbReference type="EMBL" id="JAMKFB020000006">
    <property type="protein sequence ID" value="KAL0190763.1"/>
    <property type="molecule type" value="Genomic_DNA"/>
</dbReference>
<name>A0ABD0QX00_CIRMR</name>
<feature type="non-terminal residue" evidence="2">
    <location>
        <position position="62"/>
    </location>
</feature>
<comment type="caution">
    <text evidence="2">The sequence shown here is derived from an EMBL/GenBank/DDBJ whole genome shotgun (WGS) entry which is preliminary data.</text>
</comment>
<dbReference type="AlphaFoldDB" id="A0ABD0QX00"/>
<feature type="non-terminal residue" evidence="2">
    <location>
        <position position="1"/>
    </location>
</feature>
<organism evidence="2 3">
    <name type="scientific">Cirrhinus mrigala</name>
    <name type="common">Mrigala</name>
    <dbReference type="NCBI Taxonomy" id="683832"/>
    <lineage>
        <taxon>Eukaryota</taxon>
        <taxon>Metazoa</taxon>
        <taxon>Chordata</taxon>
        <taxon>Craniata</taxon>
        <taxon>Vertebrata</taxon>
        <taxon>Euteleostomi</taxon>
        <taxon>Actinopterygii</taxon>
        <taxon>Neopterygii</taxon>
        <taxon>Teleostei</taxon>
        <taxon>Ostariophysi</taxon>
        <taxon>Cypriniformes</taxon>
        <taxon>Cyprinidae</taxon>
        <taxon>Labeoninae</taxon>
        <taxon>Labeonini</taxon>
        <taxon>Cirrhinus</taxon>
    </lineage>
</organism>
<keyword evidence="3" id="KW-1185">Reference proteome</keyword>
<feature type="region of interest" description="Disordered" evidence="1">
    <location>
        <begin position="27"/>
        <end position="50"/>
    </location>
</feature>
<reference evidence="2 3" key="1">
    <citation type="submission" date="2024-05" db="EMBL/GenBank/DDBJ databases">
        <title>Genome sequencing and assembly of Indian major carp, Cirrhinus mrigala (Hamilton, 1822).</title>
        <authorList>
            <person name="Mohindra V."/>
            <person name="Chowdhury L.M."/>
            <person name="Lal K."/>
            <person name="Jena J.K."/>
        </authorList>
    </citation>
    <scope>NUCLEOTIDE SEQUENCE [LARGE SCALE GENOMIC DNA]</scope>
    <source>
        <strain evidence="2">CM1030</strain>
        <tissue evidence="2">Blood</tissue>
    </source>
</reference>
<accession>A0ABD0QX00</accession>
<proteinExistence type="predicted"/>
<sequence length="62" mass="7490">EPALVLGPLRSNEEQRWEQQLLEIAARKKEREERGDENSPPVEEKPDELHEPFHYEFSYWAR</sequence>
<protein>
    <submittedName>
        <fullName evidence="2">Uncharacterized protein</fullName>
    </submittedName>
</protein>